<feature type="transmembrane region" description="Helical" evidence="1">
    <location>
        <begin position="183"/>
        <end position="201"/>
    </location>
</feature>
<evidence type="ECO:0008006" key="4">
    <source>
        <dbReference type="Google" id="ProtNLM"/>
    </source>
</evidence>
<dbReference type="Proteomes" id="UP001642540">
    <property type="component" value="Unassembled WGS sequence"/>
</dbReference>
<sequence>MLVNENLIRYIKYFVKLHRIWGTCPLKFDPSSETLSLTSKSRQIWELFKTITYSVCGVILWYQLLYVSREEDLAIRLISWLIAVGTMVCALSKWELIKKKEEFMELFNLFVKFEHRHAEELKDLPVPKWESRFMKGVSLYAIVRAPGIVTLFSFQRWYGPCNSIQLGYFAIPECQSGDPNVEWSTISSIIVFLLIFLMNWLHDDGMGCFAFWLLDLSFIQGYCFMRYLQQFERQLSSSTKNDRFELYRELQVLNRYYNLTQQKQLIPATIIYMQLLFITGVYEIVALGYSRIGTVGILWCAEIAGESFVIDLVYSSMQSKVHVMSKDGIRAITERIVPGLSDRRKRRWLQRYTRSLQPLKTFIGTVNYMDEETPLNLLNFCVNQIVSLLMAR</sequence>
<keyword evidence="1" id="KW-1133">Transmembrane helix</keyword>
<keyword evidence="1" id="KW-0812">Transmembrane</keyword>
<evidence type="ECO:0000256" key="1">
    <source>
        <dbReference type="SAM" id="Phobius"/>
    </source>
</evidence>
<reference evidence="2 3" key="1">
    <citation type="submission" date="2024-08" db="EMBL/GenBank/DDBJ databases">
        <authorList>
            <person name="Cucini C."/>
            <person name="Frati F."/>
        </authorList>
    </citation>
    <scope>NUCLEOTIDE SEQUENCE [LARGE SCALE GENOMIC DNA]</scope>
</reference>
<evidence type="ECO:0000313" key="3">
    <source>
        <dbReference type="Proteomes" id="UP001642540"/>
    </source>
</evidence>
<name>A0ABP1PIV6_9HEXA</name>
<organism evidence="2 3">
    <name type="scientific">Orchesella dallaii</name>
    <dbReference type="NCBI Taxonomy" id="48710"/>
    <lineage>
        <taxon>Eukaryota</taxon>
        <taxon>Metazoa</taxon>
        <taxon>Ecdysozoa</taxon>
        <taxon>Arthropoda</taxon>
        <taxon>Hexapoda</taxon>
        <taxon>Collembola</taxon>
        <taxon>Entomobryomorpha</taxon>
        <taxon>Entomobryoidea</taxon>
        <taxon>Orchesellidae</taxon>
        <taxon>Orchesellinae</taxon>
        <taxon>Orchesella</taxon>
    </lineage>
</organism>
<feature type="transmembrane region" description="Helical" evidence="1">
    <location>
        <begin position="73"/>
        <end position="91"/>
    </location>
</feature>
<gene>
    <name evidence="2" type="ORF">ODALV1_LOCUS497</name>
</gene>
<proteinExistence type="predicted"/>
<comment type="caution">
    <text evidence="2">The sequence shown here is derived from an EMBL/GenBank/DDBJ whole genome shotgun (WGS) entry which is preliminary data.</text>
</comment>
<keyword evidence="3" id="KW-1185">Reference proteome</keyword>
<evidence type="ECO:0000313" key="2">
    <source>
        <dbReference type="EMBL" id="CAL8068859.1"/>
    </source>
</evidence>
<feature type="transmembrane region" description="Helical" evidence="1">
    <location>
        <begin position="47"/>
        <end position="67"/>
    </location>
</feature>
<feature type="transmembrane region" description="Helical" evidence="1">
    <location>
        <begin position="137"/>
        <end position="158"/>
    </location>
</feature>
<dbReference type="EMBL" id="CAXLJM020000002">
    <property type="protein sequence ID" value="CAL8068859.1"/>
    <property type="molecule type" value="Genomic_DNA"/>
</dbReference>
<accession>A0ABP1PIV6</accession>
<keyword evidence="1" id="KW-0472">Membrane</keyword>
<protein>
    <recommendedName>
        <fullName evidence="4">Odorant receptor</fullName>
    </recommendedName>
</protein>
<feature type="transmembrane region" description="Helical" evidence="1">
    <location>
        <begin position="265"/>
        <end position="289"/>
    </location>
</feature>